<comment type="caution">
    <text evidence="1">The sequence shown here is derived from an EMBL/GenBank/DDBJ whole genome shotgun (WGS) entry which is preliminary data.</text>
</comment>
<sequence>MGPNETSPLTQLVQEALEALESAIPPGDEPTSERAYAVLGEKEDPSGLPPKISSNGCTVRAISTKVRAISTKVRAISTKSREYSDSPITGKSEHDIAFALVADGVSTTAAVWSEWFVNEDGIVAANGNEIVFDGESDLDTAFFCCTCLDNLFERIRVHVLVQTE</sequence>
<organism evidence="1 2">
    <name type="scientific">Haladaptatus paucihalophilus DX253</name>
    <dbReference type="NCBI Taxonomy" id="797209"/>
    <lineage>
        <taxon>Archaea</taxon>
        <taxon>Methanobacteriati</taxon>
        <taxon>Methanobacteriota</taxon>
        <taxon>Stenosarchaea group</taxon>
        <taxon>Halobacteria</taxon>
        <taxon>Halobacteriales</taxon>
        <taxon>Haladaptataceae</taxon>
        <taxon>Haladaptatus</taxon>
    </lineage>
</organism>
<name>E7QVD9_HALPU</name>
<protein>
    <submittedName>
        <fullName evidence="1">Uncharacterized protein</fullName>
    </submittedName>
</protein>
<dbReference type="EMBL" id="AEMG01000014">
    <property type="protein sequence ID" value="EFW91461.1"/>
    <property type="molecule type" value="Genomic_DNA"/>
</dbReference>
<proteinExistence type="predicted"/>
<dbReference type="AlphaFoldDB" id="E7QVD9"/>
<accession>E7QVD9</accession>
<evidence type="ECO:0000313" key="1">
    <source>
        <dbReference type="EMBL" id="EFW91461.1"/>
    </source>
</evidence>
<dbReference type="Proteomes" id="UP000003751">
    <property type="component" value="Unassembled WGS sequence"/>
</dbReference>
<gene>
    <name evidence="1" type="ORF">ZOD2009_13876</name>
</gene>
<reference evidence="1 2" key="1">
    <citation type="journal article" date="2014" name="ISME J.">
        <title>Trehalose/2-sulfotrehalose biosynthesis and glycine-betaine uptake are widely spread mechanisms for osmoadaptation in the Halobacteriales.</title>
        <authorList>
            <person name="Youssef N.H."/>
            <person name="Savage-Ashlock K.N."/>
            <person name="McCully A.L."/>
            <person name="Luedtke B."/>
            <person name="Shaw E.I."/>
            <person name="Hoff W.D."/>
            <person name="Elshahed M.S."/>
        </authorList>
    </citation>
    <scope>NUCLEOTIDE SEQUENCE [LARGE SCALE GENOMIC DNA]</scope>
    <source>
        <strain evidence="1 2">DX253</strain>
    </source>
</reference>
<evidence type="ECO:0000313" key="2">
    <source>
        <dbReference type="Proteomes" id="UP000003751"/>
    </source>
</evidence>